<reference evidence="5 6" key="1">
    <citation type="journal article" date="2009" name="Int. J. Syst. Evol. Microbiol.">
        <title>Paenibacillus contaminans sp. nov., isolated from a contaminated laboratory plate.</title>
        <authorList>
            <person name="Chou J.H."/>
            <person name="Lee J.H."/>
            <person name="Lin M.C."/>
            <person name="Chang P.S."/>
            <person name="Arun A.B."/>
            <person name="Young C.C."/>
            <person name="Chen W.M."/>
        </authorList>
    </citation>
    <scope>NUCLEOTIDE SEQUENCE [LARGE SCALE GENOMIC DNA]</scope>
    <source>
        <strain evidence="5 6">CKOBP-6</strain>
    </source>
</reference>
<gene>
    <name evidence="5" type="ORF">DQG23_08420</name>
</gene>
<dbReference type="PANTHER" id="PTHR23131:SF4">
    <property type="entry name" value="METALLO-BETA-LACTAMASE SUPERFAMILY POTEIN"/>
    <property type="match status" value="1"/>
</dbReference>
<protein>
    <submittedName>
        <fullName evidence="5">MBL fold metallo-hydrolase</fullName>
    </submittedName>
</protein>
<evidence type="ECO:0000256" key="1">
    <source>
        <dbReference type="ARBA" id="ARBA00034221"/>
    </source>
</evidence>
<comment type="catalytic activity">
    <reaction evidence="1">
        <text>3',5'-cyclic CMP + H2O = CMP + H(+)</text>
        <dbReference type="Rhea" id="RHEA:72675"/>
        <dbReference type="ChEBI" id="CHEBI:15377"/>
        <dbReference type="ChEBI" id="CHEBI:15378"/>
        <dbReference type="ChEBI" id="CHEBI:58003"/>
        <dbReference type="ChEBI" id="CHEBI:60377"/>
    </reaction>
    <physiologicalReaction direction="left-to-right" evidence="1">
        <dbReference type="Rhea" id="RHEA:72676"/>
    </physiologicalReaction>
</comment>
<dbReference type="EMBL" id="QMFB01000003">
    <property type="protein sequence ID" value="RAV22048.1"/>
    <property type="molecule type" value="Genomic_DNA"/>
</dbReference>
<dbReference type="OrthoDB" id="9761531at2"/>
<keyword evidence="5" id="KW-0378">Hydrolase</keyword>
<comment type="function">
    <text evidence="2">Counteracts the endogenous Pycsar antiviral defense system. Phosphodiesterase that enables metal-dependent hydrolysis of host cyclic nucleotide Pycsar defense signals such as cCMP and cUMP.</text>
</comment>
<dbReference type="InterPro" id="IPR001279">
    <property type="entry name" value="Metallo-B-lactamas"/>
</dbReference>
<dbReference type="InterPro" id="IPR050662">
    <property type="entry name" value="Sec-metab_biosynth-thioest"/>
</dbReference>
<dbReference type="SUPFAM" id="SSF56281">
    <property type="entry name" value="Metallo-hydrolase/oxidoreductase"/>
    <property type="match status" value="1"/>
</dbReference>
<evidence type="ECO:0000259" key="4">
    <source>
        <dbReference type="SMART" id="SM00849"/>
    </source>
</evidence>
<evidence type="ECO:0000313" key="6">
    <source>
        <dbReference type="Proteomes" id="UP000250369"/>
    </source>
</evidence>
<dbReference type="AlphaFoldDB" id="A0A329MRU8"/>
<dbReference type="InterPro" id="IPR036388">
    <property type="entry name" value="WH-like_DNA-bd_sf"/>
</dbReference>
<accession>A0A329MRU8</accession>
<dbReference type="CDD" id="cd07725">
    <property type="entry name" value="TTHA1429-like_MBL-fold"/>
    <property type="match status" value="1"/>
</dbReference>
<organism evidence="5 6">
    <name type="scientific">Paenibacillus contaminans</name>
    <dbReference type="NCBI Taxonomy" id="450362"/>
    <lineage>
        <taxon>Bacteria</taxon>
        <taxon>Bacillati</taxon>
        <taxon>Bacillota</taxon>
        <taxon>Bacilli</taxon>
        <taxon>Bacillales</taxon>
        <taxon>Paenibacillaceae</taxon>
        <taxon>Paenibacillus</taxon>
    </lineage>
</organism>
<dbReference type="Pfam" id="PF21221">
    <property type="entry name" value="B_lactamase-like_C"/>
    <property type="match status" value="1"/>
</dbReference>
<dbReference type="PANTHER" id="PTHR23131">
    <property type="entry name" value="ENDORIBONUCLEASE LACTB2"/>
    <property type="match status" value="1"/>
</dbReference>
<dbReference type="InterPro" id="IPR048933">
    <property type="entry name" value="B_lactamase-like_C"/>
</dbReference>
<evidence type="ECO:0000256" key="3">
    <source>
        <dbReference type="ARBA" id="ARBA00048505"/>
    </source>
</evidence>
<dbReference type="GO" id="GO:0016787">
    <property type="term" value="F:hydrolase activity"/>
    <property type="evidence" value="ECO:0007669"/>
    <property type="project" value="UniProtKB-KW"/>
</dbReference>
<dbReference type="Gene3D" id="1.10.10.10">
    <property type="entry name" value="Winged helix-like DNA-binding domain superfamily/Winged helix DNA-binding domain"/>
    <property type="match status" value="1"/>
</dbReference>
<dbReference type="RefSeq" id="WP_113030358.1">
    <property type="nucleotide sequence ID" value="NZ_QMFB01000003.1"/>
</dbReference>
<dbReference type="Proteomes" id="UP000250369">
    <property type="component" value="Unassembled WGS sequence"/>
</dbReference>
<sequence length="329" mass="37510">MAVNPIIRGTKIWEDGVLQVKVPLPFPLRWVNGYILRGQQGFTVIDPGLHTKDAETIWEQTLDENGIGFGDIEQVVLTHHHPDHYGMAGWFQERSHTPVRMSAAGYDQVKQLWRDGMPITQKIADLFQKHGLTGEPAERLVPHLDSFVPLVSPQPEVAVIEPGAAVQLGSRTFETIHTPGHAEGHLCFYDRERRHMFCGDHVLPQISPNVSYIPGFDENPLKSFLDSLRDMQQYETDKAYPGHREPFASFVRRAGELIAHHDERLALMHARLAEPMTAYELCIRIFGTRLSIHQLRFALSETLAHLFYLQALERIREEQRDGISVFRAC</sequence>
<dbReference type="SMART" id="SM00849">
    <property type="entry name" value="Lactamase_B"/>
    <property type="match status" value="1"/>
</dbReference>
<dbReference type="InterPro" id="IPR036866">
    <property type="entry name" value="RibonucZ/Hydroxyglut_hydro"/>
</dbReference>
<keyword evidence="6" id="KW-1185">Reference proteome</keyword>
<dbReference type="Pfam" id="PF00753">
    <property type="entry name" value="Lactamase_B"/>
    <property type="match status" value="1"/>
</dbReference>
<name>A0A329MRU8_9BACL</name>
<feature type="domain" description="Metallo-beta-lactamase" evidence="4">
    <location>
        <begin position="30"/>
        <end position="243"/>
    </location>
</feature>
<evidence type="ECO:0000313" key="5">
    <source>
        <dbReference type="EMBL" id="RAV22048.1"/>
    </source>
</evidence>
<evidence type="ECO:0000256" key="2">
    <source>
        <dbReference type="ARBA" id="ARBA00034301"/>
    </source>
</evidence>
<comment type="caution">
    <text evidence="5">The sequence shown here is derived from an EMBL/GenBank/DDBJ whole genome shotgun (WGS) entry which is preliminary data.</text>
</comment>
<dbReference type="Gene3D" id="3.60.15.10">
    <property type="entry name" value="Ribonuclease Z/Hydroxyacylglutathione hydrolase-like"/>
    <property type="match status" value="1"/>
</dbReference>
<comment type="catalytic activity">
    <reaction evidence="3">
        <text>3',5'-cyclic UMP + H2O = UMP + H(+)</text>
        <dbReference type="Rhea" id="RHEA:70575"/>
        <dbReference type="ChEBI" id="CHEBI:15377"/>
        <dbReference type="ChEBI" id="CHEBI:15378"/>
        <dbReference type="ChEBI" id="CHEBI:57865"/>
        <dbReference type="ChEBI" id="CHEBI:184387"/>
    </reaction>
    <physiologicalReaction direction="left-to-right" evidence="3">
        <dbReference type="Rhea" id="RHEA:70576"/>
    </physiologicalReaction>
</comment>
<proteinExistence type="predicted"/>